<dbReference type="Proteomes" id="UP000672602">
    <property type="component" value="Unassembled WGS sequence"/>
</dbReference>
<reference evidence="2" key="1">
    <citation type="submission" date="2021-04" db="EMBL/GenBank/DDBJ databases">
        <authorList>
            <person name="Zhang D.-C."/>
        </authorList>
    </citation>
    <scope>NUCLEOTIDE SEQUENCE</scope>
    <source>
        <strain evidence="2">CGMCC 1.15697</strain>
    </source>
</reference>
<comment type="caution">
    <text evidence="2">The sequence shown here is derived from an EMBL/GenBank/DDBJ whole genome shotgun (WGS) entry which is preliminary data.</text>
</comment>
<accession>A0A8J7RZN7</accession>
<dbReference type="GO" id="GO:0004040">
    <property type="term" value="F:amidase activity"/>
    <property type="evidence" value="ECO:0007669"/>
    <property type="project" value="InterPro"/>
</dbReference>
<dbReference type="Gene3D" id="1.10.530.10">
    <property type="match status" value="1"/>
</dbReference>
<proteinExistence type="predicted"/>
<dbReference type="InterPro" id="IPR053195">
    <property type="entry name" value="Bax-like"/>
</dbReference>
<evidence type="ECO:0000313" key="2">
    <source>
        <dbReference type="EMBL" id="MBP5857555.1"/>
    </source>
</evidence>
<keyword evidence="3" id="KW-1185">Reference proteome</keyword>
<dbReference type="AlphaFoldDB" id="A0A8J7RZN7"/>
<evidence type="ECO:0000313" key="3">
    <source>
        <dbReference type="Proteomes" id="UP000672602"/>
    </source>
</evidence>
<dbReference type="PANTHER" id="PTHR40572:SF1">
    <property type="entry name" value="PROTEIN BAX"/>
    <property type="match status" value="1"/>
</dbReference>
<dbReference type="EMBL" id="JAGMWN010000004">
    <property type="protein sequence ID" value="MBP5857555.1"/>
    <property type="molecule type" value="Genomic_DNA"/>
</dbReference>
<name>A0A8J7RZN7_9PROT</name>
<evidence type="ECO:0000259" key="1">
    <source>
        <dbReference type="Pfam" id="PF01832"/>
    </source>
</evidence>
<sequence length="246" mass="26814">MLLILVGSALVGNRLHETRATGGVGYLQAEIFLTDEALPVEERKRRFFDRLRPIIVAENARVAEQRATILAARDAGESGGAAAELAARYGIEDWNADDADAADWPSLLARVDTVPLTLALAQAANESNWGRSRFAQEGQNLFGQWCFSEGCGLVPEARDAEDTHEVARFDSINASVRAYLRNLNTGGAYRLLRQTRQRARAADMTPKDGAMADGLADYSARGQAYIHEIKAIIRANRPLMLGSAAE</sequence>
<dbReference type="PANTHER" id="PTHR40572">
    <property type="entry name" value="PROTEIN BAX"/>
    <property type="match status" value="1"/>
</dbReference>
<gene>
    <name evidence="2" type="ORF">KAJ83_11085</name>
</gene>
<dbReference type="InterPro" id="IPR002901">
    <property type="entry name" value="MGlyc_endo_b_GlcNAc-like_dom"/>
</dbReference>
<dbReference type="Pfam" id="PF01832">
    <property type="entry name" value="Glucosaminidase"/>
    <property type="match status" value="1"/>
</dbReference>
<protein>
    <submittedName>
        <fullName evidence="2">Glucosaminidase domain-containing protein</fullName>
    </submittedName>
</protein>
<organism evidence="2 3">
    <name type="scientific">Marivibrio halodurans</name>
    <dbReference type="NCBI Taxonomy" id="2039722"/>
    <lineage>
        <taxon>Bacteria</taxon>
        <taxon>Pseudomonadati</taxon>
        <taxon>Pseudomonadota</taxon>
        <taxon>Alphaproteobacteria</taxon>
        <taxon>Rhodospirillales</taxon>
        <taxon>Rhodospirillaceae</taxon>
        <taxon>Marivibrio</taxon>
    </lineage>
</organism>
<dbReference type="RefSeq" id="WP_210682133.1">
    <property type="nucleotide sequence ID" value="NZ_JAGMWN010000004.1"/>
</dbReference>
<feature type="domain" description="Mannosyl-glycoprotein endo-beta-N-acetylglucosamidase-like" evidence="1">
    <location>
        <begin position="113"/>
        <end position="236"/>
    </location>
</feature>